<dbReference type="Pfam" id="PF00005">
    <property type="entry name" value="ABC_tran"/>
    <property type="match status" value="1"/>
</dbReference>
<dbReference type="GO" id="GO:0140359">
    <property type="term" value="F:ABC-type transporter activity"/>
    <property type="evidence" value="ECO:0007669"/>
    <property type="project" value="InterPro"/>
</dbReference>
<evidence type="ECO:0000256" key="5">
    <source>
        <dbReference type="ARBA" id="ARBA00022989"/>
    </source>
</evidence>
<keyword evidence="4" id="KW-0067">ATP-binding</keyword>
<keyword evidence="6 7" id="KW-0472">Membrane</keyword>
<dbReference type="GO" id="GO:0016887">
    <property type="term" value="F:ATP hydrolysis activity"/>
    <property type="evidence" value="ECO:0007669"/>
    <property type="project" value="InterPro"/>
</dbReference>
<sequence length="276" mass="31164">MLKSALQVLSIFFVISYASPIFIFALIPMAIVYFKVMTLFVASSKQFRKMEKDPRAPIYSLIKECCAGRETIIAFGKEEHTSSLFGTILNRFARCKMIVQWSTRWLCHYIDIMVVLFAALFAVISCRYFCVAPALAGLSLSHAFSMDMLNMFIHALSYLEHYKMSAERLRDYSSIAKEQLSIARAETKEWIEEPTLVIENLSVRYGLPLVLKDISISINSREKVAVVGRTGSGFPTPCMALFRMIEPSSVRILISGKQIDCVELSELRGSLAIIPQ</sequence>
<proteinExistence type="predicted"/>
<evidence type="ECO:0000256" key="3">
    <source>
        <dbReference type="ARBA" id="ARBA00022741"/>
    </source>
</evidence>
<feature type="transmembrane region" description="Helical" evidence="7">
    <location>
        <begin position="20"/>
        <end position="42"/>
    </location>
</feature>
<dbReference type="GO" id="GO:0005524">
    <property type="term" value="F:ATP binding"/>
    <property type="evidence" value="ECO:0007669"/>
    <property type="project" value="UniProtKB-KW"/>
</dbReference>
<keyword evidence="3" id="KW-0547">Nucleotide-binding</keyword>
<reference evidence="10" key="1">
    <citation type="submission" date="2022-10" db="EMBL/GenBank/DDBJ databases">
        <title>Genome assembly of Pristionchus species.</title>
        <authorList>
            <person name="Yoshida K."/>
            <person name="Sommer R.J."/>
        </authorList>
    </citation>
    <scope>NUCLEOTIDE SEQUENCE [LARGE SCALE GENOMIC DNA]</scope>
    <source>
        <strain evidence="10">RS5460</strain>
    </source>
</reference>
<keyword evidence="5 7" id="KW-1133">Transmembrane helix</keyword>
<dbReference type="GO" id="GO:0016020">
    <property type="term" value="C:membrane"/>
    <property type="evidence" value="ECO:0007669"/>
    <property type="project" value="InterPro"/>
</dbReference>
<keyword evidence="2 7" id="KW-0812">Transmembrane</keyword>
<evidence type="ECO:0000256" key="1">
    <source>
        <dbReference type="ARBA" id="ARBA00022448"/>
    </source>
</evidence>
<dbReference type="Pfam" id="PF00664">
    <property type="entry name" value="ABC_membrane"/>
    <property type="match status" value="1"/>
</dbReference>
<dbReference type="SUPFAM" id="SSF52540">
    <property type="entry name" value="P-loop containing nucleoside triphosphate hydrolases"/>
    <property type="match status" value="1"/>
</dbReference>
<evidence type="ECO:0000313" key="10">
    <source>
        <dbReference type="Proteomes" id="UP001328107"/>
    </source>
</evidence>
<comment type="caution">
    <text evidence="9">The sequence shown here is derived from an EMBL/GenBank/DDBJ whole genome shotgun (WGS) entry which is preliminary data.</text>
</comment>
<dbReference type="AlphaFoldDB" id="A0AAN5D7H1"/>
<dbReference type="Gene3D" id="3.40.50.300">
    <property type="entry name" value="P-loop containing nucleotide triphosphate hydrolases"/>
    <property type="match status" value="1"/>
</dbReference>
<dbReference type="Proteomes" id="UP001328107">
    <property type="component" value="Unassembled WGS sequence"/>
</dbReference>
<protein>
    <recommendedName>
        <fullName evidence="8">ABC transmembrane type-1 domain-containing protein</fullName>
    </recommendedName>
</protein>
<evidence type="ECO:0000256" key="4">
    <source>
        <dbReference type="ARBA" id="ARBA00022840"/>
    </source>
</evidence>
<feature type="domain" description="ABC transmembrane type-1" evidence="8">
    <location>
        <begin position="1"/>
        <end position="124"/>
    </location>
</feature>
<gene>
    <name evidence="9" type="ORF">PMAYCL1PPCAC_27665</name>
</gene>
<dbReference type="PROSITE" id="PS50929">
    <property type="entry name" value="ABC_TM1F"/>
    <property type="match status" value="1"/>
</dbReference>
<evidence type="ECO:0000256" key="7">
    <source>
        <dbReference type="SAM" id="Phobius"/>
    </source>
</evidence>
<dbReference type="Gene3D" id="1.20.1560.10">
    <property type="entry name" value="ABC transporter type 1, transmembrane domain"/>
    <property type="match status" value="1"/>
</dbReference>
<accession>A0AAN5D7H1</accession>
<name>A0AAN5D7H1_9BILA</name>
<dbReference type="InterPro" id="IPR003439">
    <property type="entry name" value="ABC_transporter-like_ATP-bd"/>
</dbReference>
<keyword evidence="1" id="KW-0813">Transport</keyword>
<feature type="non-terminal residue" evidence="9">
    <location>
        <position position="276"/>
    </location>
</feature>
<evidence type="ECO:0000256" key="2">
    <source>
        <dbReference type="ARBA" id="ARBA00022692"/>
    </source>
</evidence>
<evidence type="ECO:0000256" key="6">
    <source>
        <dbReference type="ARBA" id="ARBA00023136"/>
    </source>
</evidence>
<organism evidence="9 10">
    <name type="scientific">Pristionchus mayeri</name>
    <dbReference type="NCBI Taxonomy" id="1317129"/>
    <lineage>
        <taxon>Eukaryota</taxon>
        <taxon>Metazoa</taxon>
        <taxon>Ecdysozoa</taxon>
        <taxon>Nematoda</taxon>
        <taxon>Chromadorea</taxon>
        <taxon>Rhabditida</taxon>
        <taxon>Rhabditina</taxon>
        <taxon>Diplogasteromorpha</taxon>
        <taxon>Diplogasteroidea</taxon>
        <taxon>Neodiplogasteridae</taxon>
        <taxon>Pristionchus</taxon>
    </lineage>
</organism>
<dbReference type="InterPro" id="IPR011527">
    <property type="entry name" value="ABC1_TM_dom"/>
</dbReference>
<dbReference type="InterPro" id="IPR027417">
    <property type="entry name" value="P-loop_NTPase"/>
</dbReference>
<dbReference type="PANTHER" id="PTHR24223:SF415">
    <property type="entry name" value="FI20190P1"/>
    <property type="match status" value="1"/>
</dbReference>
<keyword evidence="10" id="KW-1185">Reference proteome</keyword>
<evidence type="ECO:0000259" key="8">
    <source>
        <dbReference type="PROSITE" id="PS50929"/>
    </source>
</evidence>
<evidence type="ECO:0000313" key="9">
    <source>
        <dbReference type="EMBL" id="GMR57470.1"/>
    </source>
</evidence>
<dbReference type="EMBL" id="BTRK01000006">
    <property type="protein sequence ID" value="GMR57470.1"/>
    <property type="molecule type" value="Genomic_DNA"/>
</dbReference>
<dbReference type="InterPro" id="IPR036640">
    <property type="entry name" value="ABC1_TM_sf"/>
</dbReference>
<dbReference type="InterPro" id="IPR050173">
    <property type="entry name" value="ABC_transporter_C-like"/>
</dbReference>
<dbReference type="SUPFAM" id="SSF90123">
    <property type="entry name" value="ABC transporter transmembrane region"/>
    <property type="match status" value="1"/>
</dbReference>
<dbReference type="PANTHER" id="PTHR24223">
    <property type="entry name" value="ATP-BINDING CASSETTE SUB-FAMILY C"/>
    <property type="match status" value="1"/>
</dbReference>